<comment type="caution">
    <text evidence="12">The sequence shown here is derived from an EMBL/GenBank/DDBJ whole genome shotgun (WGS) entry which is preliminary data.</text>
</comment>
<accession>A0A0F9KDD7</accession>
<dbReference type="SUPFAM" id="SSF48024">
    <property type="entry name" value="N-terminal domain of DnaB helicase"/>
    <property type="match status" value="1"/>
</dbReference>
<dbReference type="InterPro" id="IPR007693">
    <property type="entry name" value="DNA_helicase_DnaB-like_N"/>
</dbReference>
<feature type="non-terminal residue" evidence="12">
    <location>
        <position position="431"/>
    </location>
</feature>
<keyword evidence="6" id="KW-0067">ATP-binding</keyword>
<organism evidence="12">
    <name type="scientific">marine sediment metagenome</name>
    <dbReference type="NCBI Taxonomy" id="412755"/>
    <lineage>
        <taxon>unclassified sequences</taxon>
        <taxon>metagenomes</taxon>
        <taxon>ecological metagenomes</taxon>
    </lineage>
</organism>
<dbReference type="PROSITE" id="PS51199">
    <property type="entry name" value="SF4_HELICASE"/>
    <property type="match status" value="1"/>
</dbReference>
<keyword evidence="4" id="KW-0378">Hydrolase</keyword>
<dbReference type="PANTHER" id="PTHR30153:SF2">
    <property type="entry name" value="REPLICATIVE DNA HELICASE"/>
    <property type="match status" value="1"/>
</dbReference>
<keyword evidence="7" id="KW-0238">DNA-binding</keyword>
<dbReference type="EC" id="5.6.2.3" evidence="9"/>
<proteinExistence type="inferred from homology"/>
<evidence type="ECO:0000256" key="2">
    <source>
        <dbReference type="ARBA" id="ARBA00022705"/>
    </source>
</evidence>
<dbReference type="PANTHER" id="PTHR30153">
    <property type="entry name" value="REPLICATIVE DNA HELICASE DNAB"/>
    <property type="match status" value="1"/>
</dbReference>
<keyword evidence="8" id="KW-0413">Isomerase</keyword>
<evidence type="ECO:0000256" key="8">
    <source>
        <dbReference type="ARBA" id="ARBA00023235"/>
    </source>
</evidence>
<evidence type="ECO:0000256" key="9">
    <source>
        <dbReference type="ARBA" id="ARBA00044969"/>
    </source>
</evidence>
<dbReference type="GO" id="GO:0006260">
    <property type="term" value="P:DNA replication"/>
    <property type="evidence" value="ECO:0007669"/>
    <property type="project" value="UniProtKB-KW"/>
</dbReference>
<gene>
    <name evidence="12" type="ORF">LCGC14_1717180</name>
</gene>
<dbReference type="EMBL" id="LAZR01015401">
    <property type="protein sequence ID" value="KKM13340.1"/>
    <property type="molecule type" value="Genomic_DNA"/>
</dbReference>
<protein>
    <recommendedName>
        <fullName evidence="9">DNA 5'-3' helicase</fullName>
        <ecNumber evidence="9">5.6.2.3</ecNumber>
    </recommendedName>
</protein>
<dbReference type="InterPro" id="IPR007694">
    <property type="entry name" value="DNA_helicase_DnaB-like_C"/>
</dbReference>
<evidence type="ECO:0000256" key="7">
    <source>
        <dbReference type="ARBA" id="ARBA00023125"/>
    </source>
</evidence>
<dbReference type="Pfam" id="PF03796">
    <property type="entry name" value="DnaB_C"/>
    <property type="match status" value="1"/>
</dbReference>
<dbReference type="GO" id="GO:0005524">
    <property type="term" value="F:ATP binding"/>
    <property type="evidence" value="ECO:0007669"/>
    <property type="project" value="UniProtKB-KW"/>
</dbReference>
<keyword evidence="5" id="KW-0347">Helicase</keyword>
<comment type="similarity">
    <text evidence="1">Belongs to the helicase family. DnaB subfamily.</text>
</comment>
<dbReference type="InterPro" id="IPR016136">
    <property type="entry name" value="DNA_helicase_N/primase_C"/>
</dbReference>
<dbReference type="Pfam" id="PF00772">
    <property type="entry name" value="DnaB"/>
    <property type="match status" value="1"/>
</dbReference>
<dbReference type="GO" id="GO:0005829">
    <property type="term" value="C:cytosol"/>
    <property type="evidence" value="ECO:0007669"/>
    <property type="project" value="TreeGrafter"/>
</dbReference>
<keyword evidence="2" id="KW-0235">DNA replication</keyword>
<dbReference type="InterPro" id="IPR027417">
    <property type="entry name" value="P-loop_NTPase"/>
</dbReference>
<evidence type="ECO:0000256" key="6">
    <source>
        <dbReference type="ARBA" id="ARBA00022840"/>
    </source>
</evidence>
<keyword evidence="3" id="KW-0547">Nucleotide-binding</keyword>
<name>A0A0F9KDD7_9ZZZZ</name>
<evidence type="ECO:0000313" key="12">
    <source>
        <dbReference type="EMBL" id="KKM13340.1"/>
    </source>
</evidence>
<comment type="catalytic activity">
    <reaction evidence="10">
        <text>ATP + H2O = ADP + phosphate + H(+)</text>
        <dbReference type="Rhea" id="RHEA:13065"/>
        <dbReference type="ChEBI" id="CHEBI:15377"/>
        <dbReference type="ChEBI" id="CHEBI:15378"/>
        <dbReference type="ChEBI" id="CHEBI:30616"/>
        <dbReference type="ChEBI" id="CHEBI:43474"/>
        <dbReference type="ChEBI" id="CHEBI:456216"/>
        <dbReference type="EC" id="5.6.2.3"/>
    </reaction>
</comment>
<dbReference type="GO" id="GO:0043139">
    <property type="term" value="F:5'-3' DNA helicase activity"/>
    <property type="evidence" value="ECO:0007669"/>
    <property type="project" value="UniProtKB-EC"/>
</dbReference>
<evidence type="ECO:0000256" key="1">
    <source>
        <dbReference type="ARBA" id="ARBA00008428"/>
    </source>
</evidence>
<sequence length="431" mass="47596">MLKVYKQGALIQVSTDIDQSNLKDPGLERSVLSGVLQHGIGLVLDVLEILGPKDFHYMSNQKIFAIVKYLIQEKGCTELDVPTILTGAKALGYDDLFDKRERSEYLAMLFESTPSPSNTMKMTVSLYTLSLARKAINCLTSTAKDLAQISGDEEIETIIAQIEEPIFEFTGKVISDGNDLKSMGENFAVAMKAVSENPQDIVGISTGFSRWDQLIGGGLRRGTVNVVCARPKVGKSMFCLNIARNVAFGGLPVLYLDTELTHEIQRDRLISLITKVKLDHIECGTFASIEAEKKAVWDAEQIITDLPITHCSIAGQSVQSIMSIARRWLSKYVGFNEFGKANPCLIIYDYLKLMSSADINNNMAEHQMLGFLMSSFHNFAVKWSLPILATVQLNREGVGKDGGEFIAASDRILWLCSNCSILKGKTPEEFA</sequence>
<evidence type="ECO:0000256" key="3">
    <source>
        <dbReference type="ARBA" id="ARBA00022741"/>
    </source>
</evidence>
<evidence type="ECO:0000256" key="5">
    <source>
        <dbReference type="ARBA" id="ARBA00022806"/>
    </source>
</evidence>
<dbReference type="SUPFAM" id="SSF52540">
    <property type="entry name" value="P-loop containing nucleoside triphosphate hydrolases"/>
    <property type="match status" value="1"/>
</dbReference>
<feature type="domain" description="SF4 helicase" evidence="11">
    <location>
        <begin position="197"/>
        <end position="414"/>
    </location>
</feature>
<evidence type="ECO:0000256" key="10">
    <source>
        <dbReference type="ARBA" id="ARBA00048954"/>
    </source>
</evidence>
<dbReference type="Gene3D" id="1.10.860.10">
    <property type="entry name" value="DNAb Helicase, Chain A"/>
    <property type="match status" value="1"/>
</dbReference>
<evidence type="ECO:0000256" key="4">
    <source>
        <dbReference type="ARBA" id="ARBA00022801"/>
    </source>
</evidence>
<dbReference type="GO" id="GO:0016787">
    <property type="term" value="F:hydrolase activity"/>
    <property type="evidence" value="ECO:0007669"/>
    <property type="project" value="UniProtKB-KW"/>
</dbReference>
<dbReference type="InterPro" id="IPR036185">
    <property type="entry name" value="DNA_heli_DnaB-like_N_sf"/>
</dbReference>
<reference evidence="12" key="1">
    <citation type="journal article" date="2015" name="Nature">
        <title>Complex archaea that bridge the gap between prokaryotes and eukaryotes.</title>
        <authorList>
            <person name="Spang A."/>
            <person name="Saw J.H."/>
            <person name="Jorgensen S.L."/>
            <person name="Zaremba-Niedzwiedzka K."/>
            <person name="Martijn J."/>
            <person name="Lind A.E."/>
            <person name="van Eijk R."/>
            <person name="Schleper C."/>
            <person name="Guy L."/>
            <person name="Ettema T.J."/>
        </authorList>
    </citation>
    <scope>NUCLEOTIDE SEQUENCE</scope>
</reference>
<dbReference type="Gene3D" id="3.40.50.300">
    <property type="entry name" value="P-loop containing nucleotide triphosphate hydrolases"/>
    <property type="match status" value="1"/>
</dbReference>
<dbReference type="AlphaFoldDB" id="A0A0F9KDD7"/>
<evidence type="ECO:0000259" key="11">
    <source>
        <dbReference type="PROSITE" id="PS51199"/>
    </source>
</evidence>
<dbReference type="GO" id="GO:0003677">
    <property type="term" value="F:DNA binding"/>
    <property type="evidence" value="ECO:0007669"/>
    <property type="project" value="UniProtKB-KW"/>
</dbReference>